<gene>
    <name evidence="2" type="ORF">VSS16_14410</name>
</gene>
<evidence type="ECO:0000313" key="3">
    <source>
        <dbReference type="Proteomes" id="UP001585080"/>
    </source>
</evidence>
<reference evidence="2 3" key="1">
    <citation type="submission" date="2024-01" db="EMBL/GenBank/DDBJ databases">
        <title>Genome mining of biosynthetic gene clusters to explore secondary metabolites of Streptomyces sp.</title>
        <authorList>
            <person name="Baig A."/>
            <person name="Ajitkumar Shintre N."/>
            <person name="Kumar H."/>
            <person name="Anbarasu A."/>
            <person name="Ramaiah S."/>
        </authorList>
    </citation>
    <scope>NUCLEOTIDE SEQUENCE [LARGE SCALE GENOMIC DNA]</scope>
    <source>
        <strain evidence="2 3">A57</strain>
    </source>
</reference>
<dbReference type="EMBL" id="JAYMRP010000010">
    <property type="protein sequence ID" value="MFB8773909.1"/>
    <property type="molecule type" value="Genomic_DNA"/>
</dbReference>
<proteinExistence type="predicted"/>
<feature type="region of interest" description="Disordered" evidence="1">
    <location>
        <begin position="1"/>
        <end position="34"/>
    </location>
</feature>
<evidence type="ECO:0000313" key="2">
    <source>
        <dbReference type="EMBL" id="MFB8773909.1"/>
    </source>
</evidence>
<dbReference type="RefSeq" id="WP_376732673.1">
    <property type="nucleotide sequence ID" value="NZ_JAYMRP010000010.1"/>
</dbReference>
<dbReference type="Proteomes" id="UP001585080">
    <property type="component" value="Unassembled WGS sequence"/>
</dbReference>
<keyword evidence="3" id="KW-1185">Reference proteome</keyword>
<accession>A0ABV5EAP4</accession>
<protein>
    <submittedName>
        <fullName evidence="2">Uncharacterized protein</fullName>
    </submittedName>
</protein>
<sequence>MNWRLSMRLPGDGMPTEGGHPQGGDAGRGVRPVRFPGHGLPEATVWNRYALAPGTELAGPAIFEERESSCSFGPDCRIRVTDDLTLVAELDR</sequence>
<comment type="caution">
    <text evidence="2">The sequence shown here is derived from an EMBL/GenBank/DDBJ whole genome shotgun (WGS) entry which is preliminary data.</text>
</comment>
<name>A0ABV5EAP4_9ACTN</name>
<evidence type="ECO:0000256" key="1">
    <source>
        <dbReference type="SAM" id="MobiDB-lite"/>
    </source>
</evidence>
<organism evidence="2 3">
    <name type="scientific">Streptomyces broussonetiae</name>
    <dbReference type="NCBI Taxonomy" id="2686304"/>
    <lineage>
        <taxon>Bacteria</taxon>
        <taxon>Bacillati</taxon>
        <taxon>Actinomycetota</taxon>
        <taxon>Actinomycetes</taxon>
        <taxon>Kitasatosporales</taxon>
        <taxon>Streptomycetaceae</taxon>
        <taxon>Streptomyces</taxon>
    </lineage>
</organism>